<feature type="chain" id="PRO_5032938630" description="C1q domain-containing protein" evidence="4">
    <location>
        <begin position="19"/>
        <end position="185"/>
    </location>
</feature>
<dbReference type="PROSITE" id="PS50871">
    <property type="entry name" value="C1Q"/>
    <property type="match status" value="1"/>
</dbReference>
<comment type="subcellular location">
    <subcellularLocation>
        <location evidence="1">Secreted</location>
    </subcellularLocation>
</comment>
<dbReference type="AlphaFoldDB" id="A0A8B6G0R7"/>
<dbReference type="EMBL" id="UYJE01007688">
    <property type="protein sequence ID" value="VDI57087.1"/>
    <property type="molecule type" value="Genomic_DNA"/>
</dbReference>
<feature type="domain" description="C1q" evidence="5">
    <location>
        <begin position="54"/>
        <end position="185"/>
    </location>
</feature>
<accession>A0A8B6G0R7</accession>
<keyword evidence="2" id="KW-0964">Secreted</keyword>
<dbReference type="Pfam" id="PF00386">
    <property type="entry name" value="C1q"/>
    <property type="match status" value="1"/>
</dbReference>
<feature type="signal peptide" evidence="4">
    <location>
        <begin position="1"/>
        <end position="18"/>
    </location>
</feature>
<keyword evidence="3 4" id="KW-0732">Signal</keyword>
<reference evidence="6" key="1">
    <citation type="submission" date="2018-11" db="EMBL/GenBank/DDBJ databases">
        <authorList>
            <person name="Alioto T."/>
            <person name="Alioto T."/>
        </authorList>
    </citation>
    <scope>NUCLEOTIDE SEQUENCE</scope>
</reference>
<dbReference type="Proteomes" id="UP000596742">
    <property type="component" value="Unassembled WGS sequence"/>
</dbReference>
<dbReference type="SUPFAM" id="SSF49842">
    <property type="entry name" value="TNF-like"/>
    <property type="match status" value="1"/>
</dbReference>
<organism evidence="6 7">
    <name type="scientific">Mytilus galloprovincialis</name>
    <name type="common">Mediterranean mussel</name>
    <dbReference type="NCBI Taxonomy" id="29158"/>
    <lineage>
        <taxon>Eukaryota</taxon>
        <taxon>Metazoa</taxon>
        <taxon>Spiralia</taxon>
        <taxon>Lophotrochozoa</taxon>
        <taxon>Mollusca</taxon>
        <taxon>Bivalvia</taxon>
        <taxon>Autobranchia</taxon>
        <taxon>Pteriomorphia</taxon>
        <taxon>Mytilida</taxon>
        <taxon>Mytiloidea</taxon>
        <taxon>Mytilidae</taxon>
        <taxon>Mytilinae</taxon>
        <taxon>Mytilus</taxon>
    </lineage>
</organism>
<dbReference type="Gene3D" id="2.60.120.40">
    <property type="match status" value="1"/>
</dbReference>
<evidence type="ECO:0000256" key="2">
    <source>
        <dbReference type="ARBA" id="ARBA00022525"/>
    </source>
</evidence>
<evidence type="ECO:0000256" key="4">
    <source>
        <dbReference type="SAM" id="SignalP"/>
    </source>
</evidence>
<protein>
    <recommendedName>
        <fullName evidence="5">C1q domain-containing protein</fullName>
    </recommendedName>
</protein>
<sequence length="185" mass="20699">MSMFKIIAWITFATTVISHKQCAKNANLWKSIQYQLKLVESSEGRCDCGSQGLNTYKMVGFLVTNSKNIQNFNGVVVYDKVITNNGNGYDTSNGHFIAPYEGLYFFSWTTLAMHDKTFFTNLMHNGKKTVINHAAARGISTEQMTATQSAVLHLAAKDKVYIKTLGTQQYMYGVDGWSAFTGFKI</sequence>
<name>A0A8B6G0R7_MYTGA</name>
<dbReference type="InterPro" id="IPR050822">
    <property type="entry name" value="Cerebellin_Synaptic_Org"/>
</dbReference>
<dbReference type="PRINTS" id="PR00007">
    <property type="entry name" value="COMPLEMNTC1Q"/>
</dbReference>
<dbReference type="PANTHER" id="PTHR22923:SF116">
    <property type="entry name" value="C1Q DOMAIN-CONTAINING PROTEIN"/>
    <property type="match status" value="1"/>
</dbReference>
<evidence type="ECO:0000259" key="5">
    <source>
        <dbReference type="PROSITE" id="PS50871"/>
    </source>
</evidence>
<gene>
    <name evidence="6" type="ORF">MGAL_10B018007</name>
</gene>
<dbReference type="SMART" id="SM00110">
    <property type="entry name" value="C1Q"/>
    <property type="match status" value="1"/>
</dbReference>
<proteinExistence type="predicted"/>
<evidence type="ECO:0000313" key="6">
    <source>
        <dbReference type="EMBL" id="VDI57087.1"/>
    </source>
</evidence>
<dbReference type="InterPro" id="IPR001073">
    <property type="entry name" value="C1q_dom"/>
</dbReference>
<dbReference type="OrthoDB" id="6111203at2759"/>
<dbReference type="PANTHER" id="PTHR22923">
    <property type="entry name" value="CEREBELLIN-RELATED"/>
    <property type="match status" value="1"/>
</dbReference>
<keyword evidence="7" id="KW-1185">Reference proteome</keyword>
<dbReference type="GO" id="GO:0005576">
    <property type="term" value="C:extracellular region"/>
    <property type="evidence" value="ECO:0007669"/>
    <property type="project" value="UniProtKB-SubCell"/>
</dbReference>
<evidence type="ECO:0000256" key="3">
    <source>
        <dbReference type="ARBA" id="ARBA00022729"/>
    </source>
</evidence>
<evidence type="ECO:0000313" key="7">
    <source>
        <dbReference type="Proteomes" id="UP000596742"/>
    </source>
</evidence>
<dbReference type="InterPro" id="IPR008983">
    <property type="entry name" value="Tumour_necrosis_fac-like_dom"/>
</dbReference>
<comment type="caution">
    <text evidence="6">The sequence shown here is derived from an EMBL/GenBank/DDBJ whole genome shotgun (WGS) entry which is preliminary data.</text>
</comment>
<evidence type="ECO:0000256" key="1">
    <source>
        <dbReference type="ARBA" id="ARBA00004613"/>
    </source>
</evidence>